<feature type="compositionally biased region" description="Basic and acidic residues" evidence="1">
    <location>
        <begin position="238"/>
        <end position="259"/>
    </location>
</feature>
<feature type="compositionally biased region" description="Basic and acidic residues" evidence="1">
    <location>
        <begin position="1"/>
        <end position="10"/>
    </location>
</feature>
<evidence type="ECO:0000256" key="1">
    <source>
        <dbReference type="SAM" id="MobiDB-lite"/>
    </source>
</evidence>
<feature type="compositionally biased region" description="Basic and acidic residues" evidence="1">
    <location>
        <begin position="129"/>
        <end position="216"/>
    </location>
</feature>
<keyword evidence="3" id="KW-1185">Reference proteome</keyword>
<evidence type="ECO:0000313" key="2">
    <source>
        <dbReference type="EMBL" id="CAB1439093.1"/>
    </source>
</evidence>
<dbReference type="EMBL" id="CADEAL010002227">
    <property type="protein sequence ID" value="CAB1439093.1"/>
    <property type="molecule type" value="Genomic_DNA"/>
</dbReference>
<reference evidence="2" key="1">
    <citation type="submission" date="2020-03" db="EMBL/GenBank/DDBJ databases">
        <authorList>
            <person name="Weist P."/>
        </authorList>
    </citation>
    <scope>NUCLEOTIDE SEQUENCE</scope>
</reference>
<gene>
    <name evidence="2" type="ORF">PLEPLA_LOCUS26933</name>
</gene>
<evidence type="ECO:0000313" key="3">
    <source>
        <dbReference type="Proteomes" id="UP001153269"/>
    </source>
</evidence>
<comment type="caution">
    <text evidence="2">The sequence shown here is derived from an EMBL/GenBank/DDBJ whole genome shotgun (WGS) entry which is preliminary data.</text>
</comment>
<feature type="compositionally biased region" description="Polar residues" evidence="1">
    <location>
        <begin position="102"/>
        <end position="113"/>
    </location>
</feature>
<feature type="region of interest" description="Disordered" evidence="1">
    <location>
        <begin position="234"/>
        <end position="259"/>
    </location>
</feature>
<name>A0A9N7UZ11_PLEPL</name>
<proteinExistence type="predicted"/>
<dbReference type="AlphaFoldDB" id="A0A9N7UZ11"/>
<sequence>MSFSNSDHHTPGNGASLLVLHGHEASEESDQENCGALDNGSLAKSHLNRNNGTGGVFEKSPQATNRESEMHHPNPATLLTPADRSESTSGTSDAPEKVGISGNESKNLPQKIQVTEEKNSGGERNSYPSKERNYRYRRPDREGDGDQHQYRRANLDNRDNHRLHSDHLSPHDRNYRDWNSERRYEPIVHHPRESYRDRSPHHDHCHRSRDDRDFEQRGNCRCNEEEFRSRWRWPQESGESRVTAEKNRGKERNSYPSKEETSFIATVPYTEAKYEGSPPLPPLSISRSAPNTDDQIPRGLLIIRGRKISQRTKTNTERAGERYY</sequence>
<feature type="region of interest" description="Disordered" evidence="1">
    <location>
        <begin position="273"/>
        <end position="295"/>
    </location>
</feature>
<accession>A0A9N7UZ11</accession>
<protein>
    <submittedName>
        <fullName evidence="2">Uncharacterized protein</fullName>
    </submittedName>
</protein>
<dbReference type="Proteomes" id="UP001153269">
    <property type="component" value="Unassembled WGS sequence"/>
</dbReference>
<feature type="region of interest" description="Disordered" evidence="1">
    <location>
        <begin position="1"/>
        <end position="216"/>
    </location>
</feature>
<organism evidence="2 3">
    <name type="scientific">Pleuronectes platessa</name>
    <name type="common">European plaice</name>
    <dbReference type="NCBI Taxonomy" id="8262"/>
    <lineage>
        <taxon>Eukaryota</taxon>
        <taxon>Metazoa</taxon>
        <taxon>Chordata</taxon>
        <taxon>Craniata</taxon>
        <taxon>Vertebrata</taxon>
        <taxon>Euteleostomi</taxon>
        <taxon>Actinopterygii</taxon>
        <taxon>Neopterygii</taxon>
        <taxon>Teleostei</taxon>
        <taxon>Neoteleostei</taxon>
        <taxon>Acanthomorphata</taxon>
        <taxon>Carangaria</taxon>
        <taxon>Pleuronectiformes</taxon>
        <taxon>Pleuronectoidei</taxon>
        <taxon>Pleuronectidae</taxon>
        <taxon>Pleuronectes</taxon>
    </lineage>
</organism>